<name>A0A4D6T6S4_9CAUD</name>
<proteinExistence type="predicted"/>
<dbReference type="EMBL" id="MK814759">
    <property type="protein sequence ID" value="QCG77758.1"/>
    <property type="molecule type" value="Genomic_DNA"/>
</dbReference>
<dbReference type="GeneID" id="80559474"/>
<dbReference type="RefSeq" id="YP_010842674.1">
    <property type="nucleotide sequence ID" value="NC_079144.1"/>
</dbReference>
<evidence type="ECO:0000313" key="1">
    <source>
        <dbReference type="EMBL" id="QCG77758.1"/>
    </source>
</evidence>
<accession>A0A4D6T6S4</accession>
<organism evidence="1 2">
    <name type="scientific">Gordonia phage Reyja</name>
    <dbReference type="NCBI Taxonomy" id="2571250"/>
    <lineage>
        <taxon>Viruses</taxon>
        <taxon>Duplodnaviria</taxon>
        <taxon>Heunggongvirae</taxon>
        <taxon>Uroviricota</taxon>
        <taxon>Caudoviricetes</taxon>
        <taxon>Santhisvirus</taxon>
        <taxon>Santhisvirus reyja</taxon>
    </lineage>
</organism>
<sequence length="134" mass="14420">MTEPVYVPADPARRLVDFYGTALVDRWPTLTCGLALEGNWSPAAGVPFLVVFDDGGGLTPPIITSPTLRVTVWHKDRDVARAIAARALGLALCRPIPGIAKVLPGTSLIVDRDSRNGARIASFTVRTRVRMLAD</sequence>
<gene>
    <name evidence="1" type="primary">12</name>
    <name evidence="1" type="ORF">SEA_REYJA_12</name>
</gene>
<dbReference type="Proteomes" id="UP000298786">
    <property type="component" value="Segment"/>
</dbReference>
<reference evidence="1 2" key="1">
    <citation type="submission" date="2019-04" db="EMBL/GenBank/DDBJ databases">
        <authorList>
            <person name="Pope W.H."/>
            <person name="Garlena R.A."/>
            <person name="Russell D.A."/>
            <person name="Jacobs-Sera D."/>
            <person name="Hatfull G.F."/>
        </authorList>
    </citation>
    <scope>NUCLEOTIDE SEQUENCE [LARGE SCALE GENOMIC DNA]</scope>
</reference>
<evidence type="ECO:0000313" key="2">
    <source>
        <dbReference type="Proteomes" id="UP000298786"/>
    </source>
</evidence>
<keyword evidence="2" id="KW-1185">Reference proteome</keyword>
<dbReference type="KEGG" id="vg:80559474"/>
<protein>
    <submittedName>
        <fullName evidence="1">Tail terminator</fullName>
    </submittedName>
</protein>